<dbReference type="Gene3D" id="3.90.1150.10">
    <property type="entry name" value="Aspartate Aminotransferase, domain 1"/>
    <property type="match status" value="1"/>
</dbReference>
<evidence type="ECO:0000256" key="6">
    <source>
        <dbReference type="HAMAP-Rule" id="MF_01023"/>
    </source>
</evidence>
<dbReference type="Gene3D" id="3.40.640.10">
    <property type="entry name" value="Type I PLP-dependent aspartate aminotransferase-like (Major domain)"/>
    <property type="match status" value="1"/>
</dbReference>
<dbReference type="PROSITE" id="PS00599">
    <property type="entry name" value="AA_TRANSFER_CLASS_2"/>
    <property type="match status" value="1"/>
</dbReference>
<dbReference type="InterPro" id="IPR024892">
    <property type="entry name" value="ArAT"/>
</dbReference>
<keyword evidence="6" id="KW-0368">Histidine biosynthesis</keyword>
<reference evidence="8 9" key="1">
    <citation type="submission" date="2021-01" db="EMBL/GenBank/DDBJ databases">
        <title>Whole genome shotgun sequence of Actinoplanes deccanensis NBRC 13994.</title>
        <authorList>
            <person name="Komaki H."/>
            <person name="Tamura T."/>
        </authorList>
    </citation>
    <scope>NUCLEOTIDE SEQUENCE [LARGE SCALE GENOMIC DNA]</scope>
    <source>
        <strain evidence="8 9">NBRC 13994</strain>
    </source>
</reference>
<dbReference type="NCBIfam" id="TIGR01141">
    <property type="entry name" value="hisC"/>
    <property type="match status" value="1"/>
</dbReference>
<evidence type="ECO:0000313" key="9">
    <source>
        <dbReference type="Proteomes" id="UP000609879"/>
    </source>
</evidence>
<comment type="pathway">
    <text evidence="6">Amino-acid biosynthesis; L-histidine biosynthesis; L-histidine from 5-phospho-alpha-D-ribose 1-diphosphate: step 7/9.</text>
</comment>
<dbReference type="InterPro" id="IPR005861">
    <property type="entry name" value="HisP_aminotrans"/>
</dbReference>
<dbReference type="InterPro" id="IPR001917">
    <property type="entry name" value="Aminotrans_II_pyridoxalP_BS"/>
</dbReference>
<dbReference type="InterPro" id="IPR015424">
    <property type="entry name" value="PyrdxlP-dep_Trfase"/>
</dbReference>
<feature type="modified residue" description="N6-(pyridoxal phosphate)lysine" evidence="6">
    <location>
        <position position="222"/>
    </location>
</feature>
<organism evidence="8 9">
    <name type="scientific">Paractinoplanes deccanensis</name>
    <dbReference type="NCBI Taxonomy" id="113561"/>
    <lineage>
        <taxon>Bacteria</taxon>
        <taxon>Bacillati</taxon>
        <taxon>Actinomycetota</taxon>
        <taxon>Actinomycetes</taxon>
        <taxon>Micromonosporales</taxon>
        <taxon>Micromonosporaceae</taxon>
        <taxon>Paractinoplanes</taxon>
    </lineage>
</organism>
<dbReference type="EC" id="2.6.1.9" evidence="6"/>
<feature type="domain" description="Aminotransferase class I/classII large" evidence="7">
    <location>
        <begin position="31"/>
        <end position="351"/>
    </location>
</feature>
<dbReference type="GO" id="GO:0008483">
    <property type="term" value="F:transaminase activity"/>
    <property type="evidence" value="ECO:0007669"/>
    <property type="project" value="UniProtKB-KW"/>
</dbReference>
<keyword evidence="6" id="KW-0028">Amino-acid biosynthesis</keyword>
<dbReference type="InterPro" id="IPR004839">
    <property type="entry name" value="Aminotransferase_I/II_large"/>
</dbReference>
<gene>
    <name evidence="8" type="primary">hisC_1</name>
    <name evidence="6" type="synonym">hisC</name>
    <name evidence="8" type="ORF">Ade02nite_16770</name>
</gene>
<dbReference type="HAMAP" id="MF_01023">
    <property type="entry name" value="HisC_aminotrans_2"/>
    <property type="match status" value="1"/>
</dbReference>
<evidence type="ECO:0000256" key="3">
    <source>
        <dbReference type="ARBA" id="ARBA00022576"/>
    </source>
</evidence>
<dbReference type="PANTHER" id="PTHR43643:SF3">
    <property type="entry name" value="HISTIDINOL-PHOSPHATE AMINOTRANSFERASE"/>
    <property type="match status" value="1"/>
</dbReference>
<keyword evidence="5 6" id="KW-0663">Pyridoxal phosphate</keyword>
<name>A0ABQ3XZ72_9ACTN</name>
<dbReference type="InterPro" id="IPR050106">
    <property type="entry name" value="HistidinolP_aminotransfase"/>
</dbReference>
<dbReference type="InterPro" id="IPR015422">
    <property type="entry name" value="PyrdxlP-dep_Trfase_small"/>
</dbReference>
<evidence type="ECO:0000256" key="5">
    <source>
        <dbReference type="ARBA" id="ARBA00022898"/>
    </source>
</evidence>
<dbReference type="CDD" id="cd00609">
    <property type="entry name" value="AAT_like"/>
    <property type="match status" value="1"/>
</dbReference>
<evidence type="ECO:0000256" key="1">
    <source>
        <dbReference type="ARBA" id="ARBA00001933"/>
    </source>
</evidence>
<dbReference type="EMBL" id="BOMI01000026">
    <property type="protein sequence ID" value="GID73036.1"/>
    <property type="molecule type" value="Genomic_DNA"/>
</dbReference>
<dbReference type="SUPFAM" id="SSF53383">
    <property type="entry name" value="PLP-dependent transferases"/>
    <property type="match status" value="1"/>
</dbReference>
<protein>
    <recommendedName>
        <fullName evidence="6">Histidinol-phosphate aminotransferase</fullName>
        <ecNumber evidence="6">2.6.1.9</ecNumber>
    </recommendedName>
    <alternativeName>
        <fullName evidence="6">Imidazole acetol-phosphate transaminase</fullName>
    </alternativeName>
</protein>
<dbReference type="PANTHER" id="PTHR43643">
    <property type="entry name" value="HISTIDINOL-PHOSPHATE AMINOTRANSFERASE 2"/>
    <property type="match status" value="1"/>
</dbReference>
<accession>A0ABQ3XZ72</accession>
<dbReference type="InterPro" id="IPR015421">
    <property type="entry name" value="PyrdxlP-dep_Trfase_major"/>
</dbReference>
<comment type="cofactor">
    <cofactor evidence="1 6">
        <name>pyridoxal 5'-phosphate</name>
        <dbReference type="ChEBI" id="CHEBI:597326"/>
    </cofactor>
</comment>
<keyword evidence="4 6" id="KW-0808">Transferase</keyword>
<dbReference type="NCBIfam" id="NF002878">
    <property type="entry name" value="PRK03321.1"/>
    <property type="match status" value="1"/>
</dbReference>
<sequence length="357" mass="37662">MTTASAPAPRALEHVEALPRYVTAAPAPAPDAVLLASNESPFDPLPSVRQAVIDGSARLHRYPEMHSGQLRAELGTRLGVRPERIVVGTGSVGVLQQIFTAFARAGDEIVFPWRSFEAYPILAGACGATAVAVPLDAAGGIDLAATRSAIGPATKIVLLCLPNNPTGTMPAREAIAEFVAAVPPHVLVVLDEAYLEFTGAGDETIGLLARHANLVLVRTFSKAYGLAGLRVGYAVAPADVADALRRVFLPFGVTALAQLAALASLRAGDELAARVAAVVAERERVHRLLREHGWRVPRSYANFVWLADPGRAAPIGDRLRESGVLTRVFPGEGVRLTIGTPEMNDRALAALSGVRPR</sequence>
<evidence type="ECO:0000313" key="8">
    <source>
        <dbReference type="EMBL" id="GID73036.1"/>
    </source>
</evidence>
<dbReference type="Proteomes" id="UP000609879">
    <property type="component" value="Unassembled WGS sequence"/>
</dbReference>
<evidence type="ECO:0000256" key="2">
    <source>
        <dbReference type="ARBA" id="ARBA00011738"/>
    </source>
</evidence>
<proteinExistence type="inferred from homology"/>
<comment type="caution">
    <text evidence="8">The sequence shown here is derived from an EMBL/GenBank/DDBJ whole genome shotgun (WGS) entry which is preliminary data.</text>
</comment>
<evidence type="ECO:0000259" key="7">
    <source>
        <dbReference type="Pfam" id="PF00155"/>
    </source>
</evidence>
<comment type="subunit">
    <text evidence="2 6">Homodimer.</text>
</comment>
<comment type="catalytic activity">
    <reaction evidence="6">
        <text>L-histidinol phosphate + 2-oxoglutarate = 3-(imidazol-4-yl)-2-oxopropyl phosphate + L-glutamate</text>
        <dbReference type="Rhea" id="RHEA:23744"/>
        <dbReference type="ChEBI" id="CHEBI:16810"/>
        <dbReference type="ChEBI" id="CHEBI:29985"/>
        <dbReference type="ChEBI" id="CHEBI:57766"/>
        <dbReference type="ChEBI" id="CHEBI:57980"/>
        <dbReference type="EC" id="2.6.1.9"/>
    </reaction>
</comment>
<keyword evidence="9" id="KW-1185">Reference proteome</keyword>
<evidence type="ECO:0000256" key="4">
    <source>
        <dbReference type="ARBA" id="ARBA00022679"/>
    </source>
</evidence>
<keyword evidence="3 6" id="KW-0032">Aminotransferase</keyword>
<dbReference type="Pfam" id="PF00155">
    <property type="entry name" value="Aminotran_1_2"/>
    <property type="match status" value="1"/>
</dbReference>
<comment type="similarity">
    <text evidence="6">Belongs to the class-II pyridoxal-phosphate-dependent aminotransferase family. Histidinol-phosphate aminotransferase subfamily.</text>
</comment>